<evidence type="ECO:0000313" key="3">
    <source>
        <dbReference type="Proteomes" id="UP001165369"/>
    </source>
</evidence>
<dbReference type="EMBL" id="JAMJPK010000004">
    <property type="protein sequence ID" value="MCL7940551.1"/>
    <property type="molecule type" value="Genomic_DNA"/>
</dbReference>
<evidence type="ECO:0000313" key="2">
    <source>
        <dbReference type="EMBL" id="MCL7940551.1"/>
    </source>
</evidence>
<dbReference type="Gene3D" id="3.20.20.150">
    <property type="entry name" value="Divalent-metal-dependent TIM barrel enzymes"/>
    <property type="match status" value="1"/>
</dbReference>
<name>A0ABT0T1X9_9GAMM</name>
<dbReference type="Proteomes" id="UP001165369">
    <property type="component" value="Unassembled WGS sequence"/>
</dbReference>
<dbReference type="Pfam" id="PF01261">
    <property type="entry name" value="AP_endonuc_2"/>
    <property type="match status" value="1"/>
</dbReference>
<dbReference type="GO" id="GO:0016853">
    <property type="term" value="F:isomerase activity"/>
    <property type="evidence" value="ECO:0007669"/>
    <property type="project" value="UniProtKB-KW"/>
</dbReference>
<feature type="domain" description="Xylose isomerase-like TIM barrel" evidence="1">
    <location>
        <begin position="41"/>
        <end position="276"/>
    </location>
</feature>
<dbReference type="PANTHER" id="PTHR12110:SF48">
    <property type="entry name" value="BLL3656 PROTEIN"/>
    <property type="match status" value="1"/>
</dbReference>
<dbReference type="InterPro" id="IPR036237">
    <property type="entry name" value="Xyl_isomerase-like_sf"/>
</dbReference>
<proteinExistence type="predicted"/>
<reference evidence="2" key="1">
    <citation type="submission" date="2022-05" db="EMBL/GenBank/DDBJ databases">
        <title>Halomonas geminus sp. nov. and Halomonas llamarensis sp. nov. isolated from high-altitude salars of the Atacama Desert.</title>
        <authorList>
            <person name="Hintersatz C."/>
            <person name="Rojas L.A."/>
            <person name="Wei T.-S."/>
            <person name="Kutschke S."/>
            <person name="Lehmann F."/>
            <person name="Jain R."/>
            <person name="Pollmann K."/>
        </authorList>
    </citation>
    <scope>NUCLEOTIDE SEQUENCE</scope>
    <source>
        <strain evidence="2">ATCH28</strain>
    </source>
</reference>
<organism evidence="2 3">
    <name type="scientific">Halomonas gemina</name>
    <dbReference type="NCBI Taxonomy" id="2945105"/>
    <lineage>
        <taxon>Bacteria</taxon>
        <taxon>Pseudomonadati</taxon>
        <taxon>Pseudomonadota</taxon>
        <taxon>Gammaproteobacteria</taxon>
        <taxon>Oceanospirillales</taxon>
        <taxon>Halomonadaceae</taxon>
        <taxon>Halomonas</taxon>
    </lineage>
</organism>
<keyword evidence="2" id="KW-0413">Isomerase</keyword>
<protein>
    <submittedName>
        <fullName evidence="2">Sugar phosphate isomerase/epimerase</fullName>
    </submittedName>
</protein>
<dbReference type="PANTHER" id="PTHR12110">
    <property type="entry name" value="HYDROXYPYRUVATE ISOMERASE"/>
    <property type="match status" value="1"/>
</dbReference>
<comment type="caution">
    <text evidence="2">The sequence shown here is derived from an EMBL/GenBank/DDBJ whole genome shotgun (WGS) entry which is preliminary data.</text>
</comment>
<dbReference type="RefSeq" id="WP_250060622.1">
    <property type="nucleotide sequence ID" value="NZ_JAMJPK010000004.1"/>
</dbReference>
<evidence type="ECO:0000259" key="1">
    <source>
        <dbReference type="Pfam" id="PF01261"/>
    </source>
</evidence>
<keyword evidence="3" id="KW-1185">Reference proteome</keyword>
<dbReference type="SUPFAM" id="SSF51658">
    <property type="entry name" value="Xylose isomerase-like"/>
    <property type="match status" value="1"/>
</dbReference>
<accession>A0ABT0T1X9</accession>
<gene>
    <name evidence="2" type="ORF">M8009_09600</name>
</gene>
<dbReference type="InterPro" id="IPR050312">
    <property type="entry name" value="IolE/XylAMocC-like"/>
</dbReference>
<dbReference type="InterPro" id="IPR013022">
    <property type="entry name" value="Xyl_isomerase-like_TIM-brl"/>
</dbReference>
<sequence>MNTDRPTVPDLIASCWTAGGNADARGGKTPSPVDLRRRIETAGKAGWRGFGLLHADLVQARETIGYQDLHRMLDDNGIKHVELEYLLDWWTVGKRRTDSDRVRADLLAAVEPLNARHIKVGPGILGDPVEPEGMRESWAQLCEQAAAHGARVAIESAPYSYFPTVESIVSLVSDVDHPNGGLLLDIWHVYRSGMDYAVMADIVPGKSLFAVELADARAKVIGSLFEDTINNRELCGEGDADVPGFIRAIDQIGFDGPWGVEIISNTHRARPVEEALTVAYASAEHCFKIARGQD</sequence>